<name>A0A9D1MA41_9FIRM</name>
<evidence type="ECO:0000313" key="7">
    <source>
        <dbReference type="Proteomes" id="UP000824109"/>
    </source>
</evidence>
<feature type="domain" description="SWIM-type" evidence="3">
    <location>
        <begin position="49"/>
        <end position="88"/>
    </location>
</feature>
<evidence type="ECO:0000259" key="4">
    <source>
        <dbReference type="PROSITE" id="PS51192"/>
    </source>
</evidence>
<evidence type="ECO:0000313" key="6">
    <source>
        <dbReference type="EMBL" id="HIU56444.1"/>
    </source>
</evidence>
<dbReference type="SUPFAM" id="SSF52540">
    <property type="entry name" value="P-loop containing nucleoside triphosphate hydrolases"/>
    <property type="match status" value="2"/>
</dbReference>
<dbReference type="PANTHER" id="PTHR10799">
    <property type="entry name" value="SNF2/RAD54 HELICASE FAMILY"/>
    <property type="match status" value="1"/>
</dbReference>
<dbReference type="SMART" id="SM00490">
    <property type="entry name" value="HELICc"/>
    <property type="match status" value="1"/>
</dbReference>
<dbReference type="InterPro" id="IPR000330">
    <property type="entry name" value="SNF2_N"/>
</dbReference>
<keyword evidence="2" id="KW-0862">Zinc</keyword>
<feature type="domain" description="Helicase C-terminal" evidence="5">
    <location>
        <begin position="870"/>
        <end position="1031"/>
    </location>
</feature>
<dbReference type="GO" id="GO:0016787">
    <property type="term" value="F:hydrolase activity"/>
    <property type="evidence" value="ECO:0007669"/>
    <property type="project" value="UniProtKB-KW"/>
</dbReference>
<dbReference type="Pfam" id="PF08455">
    <property type="entry name" value="SNF2_assoc"/>
    <property type="match status" value="1"/>
</dbReference>
<dbReference type="Gene3D" id="3.40.50.10810">
    <property type="entry name" value="Tandem AAA-ATPase domain"/>
    <property type="match status" value="1"/>
</dbReference>
<keyword evidence="2" id="KW-0479">Metal-binding</keyword>
<dbReference type="InterPro" id="IPR013663">
    <property type="entry name" value="Helicase_SWF/SNF/SWI_bac"/>
</dbReference>
<dbReference type="InterPro" id="IPR007527">
    <property type="entry name" value="Znf_SWIM"/>
</dbReference>
<dbReference type="InterPro" id="IPR014001">
    <property type="entry name" value="Helicase_ATP-bd"/>
</dbReference>
<dbReference type="GO" id="GO:0008270">
    <property type="term" value="F:zinc ion binding"/>
    <property type="evidence" value="ECO:0007669"/>
    <property type="project" value="UniProtKB-KW"/>
</dbReference>
<reference evidence="6" key="1">
    <citation type="submission" date="2020-10" db="EMBL/GenBank/DDBJ databases">
        <authorList>
            <person name="Gilroy R."/>
        </authorList>
    </citation>
    <scope>NUCLEOTIDE SEQUENCE</scope>
    <source>
        <strain evidence="6">USAMLcec3-3695</strain>
    </source>
</reference>
<keyword evidence="2" id="KW-0863">Zinc-finger</keyword>
<dbReference type="EMBL" id="DVNB01000016">
    <property type="protein sequence ID" value="HIU56444.1"/>
    <property type="molecule type" value="Genomic_DNA"/>
</dbReference>
<dbReference type="Proteomes" id="UP000824109">
    <property type="component" value="Unassembled WGS sequence"/>
</dbReference>
<dbReference type="AlphaFoldDB" id="A0A9D1MA41"/>
<feature type="domain" description="Helicase ATP-binding" evidence="4">
    <location>
        <begin position="593"/>
        <end position="751"/>
    </location>
</feature>
<dbReference type="FunFam" id="3.40.50.300:FF:000533">
    <property type="entry name" value="Helicase, Snf2 family"/>
    <property type="match status" value="1"/>
</dbReference>
<dbReference type="Gene3D" id="3.40.50.300">
    <property type="entry name" value="P-loop containing nucleotide triphosphate hydrolases"/>
    <property type="match status" value="1"/>
</dbReference>
<dbReference type="PROSITE" id="PS51194">
    <property type="entry name" value="HELICASE_CTER"/>
    <property type="match status" value="1"/>
</dbReference>
<evidence type="ECO:0000259" key="3">
    <source>
        <dbReference type="PROSITE" id="PS50966"/>
    </source>
</evidence>
<evidence type="ECO:0000256" key="1">
    <source>
        <dbReference type="ARBA" id="ARBA00022801"/>
    </source>
</evidence>
<accession>A0A9D1MA41</accession>
<dbReference type="CDD" id="cd18793">
    <property type="entry name" value="SF2_C_SNF"/>
    <property type="match status" value="1"/>
</dbReference>
<dbReference type="CDD" id="cd18012">
    <property type="entry name" value="DEXQc_arch_SWI2_SNF2"/>
    <property type="match status" value="1"/>
</dbReference>
<evidence type="ECO:0000256" key="2">
    <source>
        <dbReference type="PROSITE-ProRule" id="PRU00325"/>
    </source>
</evidence>
<keyword evidence="1" id="KW-0378">Hydrolase</keyword>
<dbReference type="PROSITE" id="PS50966">
    <property type="entry name" value="ZF_SWIM"/>
    <property type="match status" value="1"/>
</dbReference>
<dbReference type="SMART" id="SM00487">
    <property type="entry name" value="DEXDc"/>
    <property type="match status" value="1"/>
</dbReference>
<dbReference type="PROSITE" id="PS51192">
    <property type="entry name" value="HELICASE_ATP_BIND_1"/>
    <property type="match status" value="1"/>
</dbReference>
<dbReference type="Pfam" id="PF00176">
    <property type="entry name" value="SNF2-rel_dom"/>
    <property type="match status" value="1"/>
</dbReference>
<dbReference type="InterPro" id="IPR049730">
    <property type="entry name" value="SNF2/RAD54-like_C"/>
</dbReference>
<dbReference type="GO" id="GO:0005524">
    <property type="term" value="F:ATP binding"/>
    <property type="evidence" value="ECO:0007669"/>
    <property type="project" value="InterPro"/>
</dbReference>
<organism evidence="6 7">
    <name type="scientific">Candidatus Ornithomonoglobus merdipullorum</name>
    <dbReference type="NCBI Taxonomy" id="2840895"/>
    <lineage>
        <taxon>Bacteria</taxon>
        <taxon>Bacillati</taxon>
        <taxon>Bacillota</taxon>
        <taxon>Clostridia</taxon>
        <taxon>Candidatus Ornithomonoglobus</taxon>
    </lineage>
</organism>
<dbReference type="Pfam" id="PF04434">
    <property type="entry name" value="SWIM"/>
    <property type="match status" value="1"/>
</dbReference>
<reference evidence="6" key="2">
    <citation type="journal article" date="2021" name="PeerJ">
        <title>Extensive microbial diversity within the chicken gut microbiome revealed by metagenomics and culture.</title>
        <authorList>
            <person name="Gilroy R."/>
            <person name="Ravi A."/>
            <person name="Getino M."/>
            <person name="Pursley I."/>
            <person name="Horton D.L."/>
            <person name="Alikhan N.F."/>
            <person name="Baker D."/>
            <person name="Gharbi K."/>
            <person name="Hall N."/>
            <person name="Watson M."/>
            <person name="Adriaenssens E.M."/>
            <person name="Foster-Nyarko E."/>
            <person name="Jarju S."/>
            <person name="Secka A."/>
            <person name="Antonio M."/>
            <person name="Oren A."/>
            <person name="Chaudhuri R.R."/>
            <person name="La Ragione R."/>
            <person name="Hildebrand F."/>
            <person name="Pallen M.J."/>
        </authorList>
    </citation>
    <scope>NUCLEOTIDE SEQUENCE</scope>
    <source>
        <strain evidence="6">USAMLcec3-3695</strain>
    </source>
</reference>
<dbReference type="InterPro" id="IPR027417">
    <property type="entry name" value="P-loop_NTPase"/>
</dbReference>
<gene>
    <name evidence="6" type="ORF">IAA61_01360</name>
</gene>
<dbReference type="InterPro" id="IPR038718">
    <property type="entry name" value="SNF2-like_sf"/>
</dbReference>
<dbReference type="InterPro" id="IPR001650">
    <property type="entry name" value="Helicase_C-like"/>
</dbReference>
<proteinExistence type="predicted"/>
<protein>
    <submittedName>
        <fullName evidence="6">SNF2 helicase associated domain-containing protein</fullName>
    </submittedName>
</protein>
<evidence type="ECO:0000259" key="5">
    <source>
        <dbReference type="PROSITE" id="PS51194"/>
    </source>
</evidence>
<sequence>MKISDGMIKKMCSSMIYKRGIEYFREGRVHMRKRSESELTAVVDGEELYTVHIAFDEGKIKEVFCTCPYYETMLSPCKHIVATLKQRQLELENGGSYTDENDKIAAALCAEFAPEPEPETLRAAFTLCIRSGPDGSRTFSVSVDLPDHGGGVSGLENFLDSYLNGTDFKLDRNTIYNRNRMHFPEAEDKVIAMLAEVYETRAADTSIYVKASHRTEFGAATARRILPLLAKLDFRLVCDGIMINDTRVIEEDPDILIDIEAYGREIVLSVSERGFAVTPDGEWFLHNDTIYKTSREWRGIYMPIYRALSGEGRTQISFKGDNAMMFAARVLPVLRNRHGVVASGVDELVVNEKPEFEVCLDADRSSVTAVVVAKYGGMKFRIPSEPVRESEKIIVRDAGSENALLELFADFERSGSVFYLSGDEKIFDFLENTLPEIKKAAEVIITERFERFKIRDDAAITARLAYKSDIDFLEMDFETELSPEELKGILSAIRLNYDFYRLADGGFLRLAGNRNTELLRLLERLDLSNEDIEAGSKKLPKYNLLYLSGAKFIEKDSSVVEYMGKIRSVEPQIPDELEGVLRPYQREGVKWLTQLTAMGMGGILADDMGLGKTLQVIAYVHGIKPKEPVLIVAPSTLTYNWQNEIEKFTPGVRSLIINGPAEVRSGLIKTANEYEFIITSYPLLRRDTALYRNLEFSYCFIDEAQYIKNPKTMNAVSVKRINARRKFALTGTPIENSLMELWSIFDFVMPGYLKSSKEFRNRFEIPAVRGGDSGVMDMLRSMIKPFVLRRMKKDVLSELPEKIETTMYADLTKEQKAVYAEYLSAVKGEARSILESHGSRFMILTLLLRLRQICCHPVLFNSSYAFGSGKLDLLMELVVNSRDAGHRILIFSQFKAMLDIIGETLKKAGIEYFYINGSTPPEERTEMAERYNGGERDVFLVSLKAGGTGLNLTGADTVIHYDPWWNPAVTDQATDRAYRIGQTRAVNVIKLAARGSIEEKILKLQDSKRLLADDVIRVNKDAFASLTDEEIMSLFDM</sequence>
<comment type="caution">
    <text evidence="6">The sequence shown here is derived from an EMBL/GenBank/DDBJ whole genome shotgun (WGS) entry which is preliminary data.</text>
</comment>
<dbReference type="Pfam" id="PF00271">
    <property type="entry name" value="Helicase_C"/>
    <property type="match status" value="1"/>
</dbReference>